<accession>A0A6I6NEB1</accession>
<reference evidence="2 3" key="1">
    <citation type="submission" date="2019-12" db="EMBL/GenBank/DDBJ databases">
        <title>Streptomyces sp. strain T44 isolated from rhizosphere soil of Broussonetia papyrifera.</title>
        <authorList>
            <person name="Mo P."/>
        </authorList>
    </citation>
    <scope>NUCLEOTIDE SEQUENCE [LARGE SCALE GENOMIC DNA]</scope>
    <source>
        <strain evidence="2 3">T44</strain>
    </source>
</reference>
<dbReference type="AlphaFoldDB" id="A0A6I6NEB1"/>
<organism evidence="2 3">
    <name type="scientific">Streptomyces broussonetiae</name>
    <dbReference type="NCBI Taxonomy" id="2686304"/>
    <lineage>
        <taxon>Bacteria</taxon>
        <taxon>Bacillati</taxon>
        <taxon>Actinomycetota</taxon>
        <taxon>Actinomycetes</taxon>
        <taxon>Kitasatosporales</taxon>
        <taxon>Streptomycetaceae</taxon>
        <taxon>Streptomyces</taxon>
    </lineage>
</organism>
<dbReference type="EMBL" id="CP047020">
    <property type="protein sequence ID" value="QHA09199.1"/>
    <property type="molecule type" value="Genomic_DNA"/>
</dbReference>
<sequence length="91" mass="10613">MADVATPEKLFTGQWQNRPSDLDDYKPYLDHRWNEGCTNAWKLWEEVVPLGYKGSYQRVRDYLRDKRTTPRPVTARPSSPRAVGPDSFTEP</sequence>
<evidence type="ECO:0000256" key="1">
    <source>
        <dbReference type="SAM" id="MobiDB-lite"/>
    </source>
</evidence>
<evidence type="ECO:0000313" key="2">
    <source>
        <dbReference type="EMBL" id="QHA09199.1"/>
    </source>
</evidence>
<name>A0A6I6NEB1_9ACTN</name>
<evidence type="ECO:0000313" key="3">
    <source>
        <dbReference type="Proteomes" id="UP000436138"/>
    </source>
</evidence>
<feature type="region of interest" description="Disordered" evidence="1">
    <location>
        <begin position="66"/>
        <end position="91"/>
    </location>
</feature>
<proteinExistence type="predicted"/>
<dbReference type="RefSeq" id="WP_158929357.1">
    <property type="nucleotide sequence ID" value="NZ_CP047020.1"/>
</dbReference>
<dbReference type="Proteomes" id="UP000436138">
    <property type="component" value="Chromosome"/>
</dbReference>
<dbReference type="KEGG" id="sbro:GQF42_43780"/>
<gene>
    <name evidence="2" type="ORF">GQF42_43780</name>
</gene>
<protein>
    <submittedName>
        <fullName evidence="2">Uncharacterized protein</fullName>
    </submittedName>
</protein>
<keyword evidence="3" id="KW-1185">Reference proteome</keyword>